<dbReference type="SUPFAM" id="SSF51197">
    <property type="entry name" value="Clavaminate synthase-like"/>
    <property type="match status" value="1"/>
</dbReference>
<dbReference type="EMBL" id="JARQWQ010000025">
    <property type="protein sequence ID" value="KAK2563358.1"/>
    <property type="molecule type" value="Genomic_DNA"/>
</dbReference>
<dbReference type="AlphaFoldDB" id="A0AAD9V6R7"/>
<dbReference type="GO" id="GO:0046872">
    <property type="term" value="F:metal ion binding"/>
    <property type="evidence" value="ECO:0007669"/>
    <property type="project" value="UniProtKB-KW"/>
</dbReference>
<dbReference type="PROSITE" id="PS51471">
    <property type="entry name" value="FE2OG_OXY"/>
    <property type="match status" value="1"/>
</dbReference>
<comment type="caution">
    <text evidence="3">The sequence shown here is derived from an EMBL/GenBank/DDBJ whole genome shotgun (WGS) entry which is preliminary data.</text>
</comment>
<gene>
    <name evidence="3" type="ORF">P5673_013045</name>
</gene>
<comment type="similarity">
    <text evidence="1">Belongs to the iron/ascorbate-dependent oxidoreductase family.</text>
</comment>
<evidence type="ECO:0000313" key="3">
    <source>
        <dbReference type="EMBL" id="KAK2563358.1"/>
    </source>
</evidence>
<keyword evidence="1" id="KW-0408">Iron</keyword>
<dbReference type="InterPro" id="IPR005123">
    <property type="entry name" value="Oxoglu/Fe-dep_dioxygenase_dom"/>
</dbReference>
<dbReference type="Gene3D" id="2.60.120.330">
    <property type="entry name" value="B-lactam Antibiotic, Isopenicillin N Synthase, Chain"/>
    <property type="match status" value="1"/>
</dbReference>
<dbReference type="Proteomes" id="UP001249851">
    <property type="component" value="Unassembled WGS sequence"/>
</dbReference>
<keyword evidence="4" id="KW-1185">Reference proteome</keyword>
<evidence type="ECO:0000259" key="2">
    <source>
        <dbReference type="PROSITE" id="PS51471"/>
    </source>
</evidence>
<dbReference type="InterPro" id="IPR026992">
    <property type="entry name" value="DIOX_N"/>
</dbReference>
<keyword evidence="1" id="KW-0479">Metal-binding</keyword>
<evidence type="ECO:0000256" key="1">
    <source>
        <dbReference type="RuleBase" id="RU003682"/>
    </source>
</evidence>
<dbReference type="GO" id="GO:0016491">
    <property type="term" value="F:oxidoreductase activity"/>
    <property type="evidence" value="ECO:0007669"/>
    <property type="project" value="UniProtKB-KW"/>
</dbReference>
<reference evidence="3" key="2">
    <citation type="journal article" date="2023" name="Science">
        <title>Genomic signatures of disease resistance in endangered staghorn corals.</title>
        <authorList>
            <person name="Vollmer S.V."/>
            <person name="Selwyn J.D."/>
            <person name="Despard B.A."/>
            <person name="Roesel C.L."/>
        </authorList>
    </citation>
    <scope>NUCLEOTIDE SEQUENCE</scope>
    <source>
        <strain evidence="3">K2</strain>
    </source>
</reference>
<sequence length="325" mass="37238">LRPMEIPVIDLSSLSNEAPDEDVVTSIRSACLDVGFFYVVKHGIDNKLQEKVFKRLGQFFTLPAKKKHEIHRKDGFRGYFCQGEEHSTEYSCAEWKEGIYYFSEFKDVSEDRSEAVFCGHNPWPKEEYVHGFQQVIQEYFEKTQALASKILSCIALSLGLSKDFFNQKFTQQPFAQIGLFHYPPHTTAKRDCDVWGVARHTDYDVLTILLQDDVGGLQVEMKDGSWIEVPPFPGSFVINLGDMLEVWTRGAVRAAPHRVKVSSTHDRLSVAMFYGPGFDCVVMPIPLDKTLIPLKYTSEKLSLDFPIRFGDYISKMYCNNFPEEK</sequence>
<organism evidence="3 4">
    <name type="scientific">Acropora cervicornis</name>
    <name type="common">Staghorn coral</name>
    <dbReference type="NCBI Taxonomy" id="6130"/>
    <lineage>
        <taxon>Eukaryota</taxon>
        <taxon>Metazoa</taxon>
        <taxon>Cnidaria</taxon>
        <taxon>Anthozoa</taxon>
        <taxon>Hexacorallia</taxon>
        <taxon>Scleractinia</taxon>
        <taxon>Astrocoeniina</taxon>
        <taxon>Acroporidae</taxon>
        <taxon>Acropora</taxon>
    </lineage>
</organism>
<name>A0AAD9V6R7_ACRCE</name>
<dbReference type="Pfam" id="PF14226">
    <property type="entry name" value="DIOX_N"/>
    <property type="match status" value="1"/>
</dbReference>
<protein>
    <submittedName>
        <fullName evidence="3">Iron/ascorbate oxidoreductase</fullName>
    </submittedName>
</protein>
<dbReference type="PRINTS" id="PR00682">
    <property type="entry name" value="IPNSYNTHASE"/>
</dbReference>
<feature type="non-terminal residue" evidence="3">
    <location>
        <position position="1"/>
    </location>
</feature>
<dbReference type="InterPro" id="IPR050231">
    <property type="entry name" value="Iron_ascorbate_oxido_reductase"/>
</dbReference>
<proteinExistence type="inferred from homology"/>
<dbReference type="InterPro" id="IPR027443">
    <property type="entry name" value="IPNS-like_sf"/>
</dbReference>
<dbReference type="PANTHER" id="PTHR47990">
    <property type="entry name" value="2-OXOGLUTARATE (2OG) AND FE(II)-DEPENDENT OXYGENASE SUPERFAMILY PROTEIN-RELATED"/>
    <property type="match status" value="1"/>
</dbReference>
<dbReference type="Pfam" id="PF03171">
    <property type="entry name" value="2OG-FeII_Oxy"/>
    <property type="match status" value="1"/>
</dbReference>
<evidence type="ECO:0000313" key="4">
    <source>
        <dbReference type="Proteomes" id="UP001249851"/>
    </source>
</evidence>
<feature type="domain" description="Fe2OG dioxygenase" evidence="2">
    <location>
        <begin position="173"/>
        <end position="276"/>
    </location>
</feature>
<reference evidence="3" key="1">
    <citation type="journal article" date="2023" name="G3 (Bethesda)">
        <title>Whole genome assembly and annotation of the endangered Caribbean coral Acropora cervicornis.</title>
        <authorList>
            <person name="Selwyn J.D."/>
            <person name="Vollmer S.V."/>
        </authorList>
    </citation>
    <scope>NUCLEOTIDE SEQUENCE</scope>
    <source>
        <strain evidence="3">K2</strain>
    </source>
</reference>
<accession>A0AAD9V6R7</accession>
<keyword evidence="1" id="KW-0560">Oxidoreductase</keyword>
<dbReference type="InterPro" id="IPR044861">
    <property type="entry name" value="IPNS-like_FE2OG_OXY"/>
</dbReference>